<dbReference type="Pfam" id="PF01025">
    <property type="entry name" value="GrpE"/>
    <property type="match status" value="1"/>
</dbReference>
<dbReference type="HAMAP" id="MF_01151">
    <property type="entry name" value="GrpE"/>
    <property type="match status" value="1"/>
</dbReference>
<proteinExistence type="inferred from homology"/>
<dbReference type="EMBL" id="UINC01139199">
    <property type="protein sequence ID" value="SVD25603.1"/>
    <property type="molecule type" value="Genomic_DNA"/>
</dbReference>
<dbReference type="GO" id="GO:0051087">
    <property type="term" value="F:protein-folding chaperone binding"/>
    <property type="evidence" value="ECO:0007669"/>
    <property type="project" value="InterPro"/>
</dbReference>
<dbReference type="PRINTS" id="PR00773">
    <property type="entry name" value="GRPEPROTEIN"/>
</dbReference>
<dbReference type="SUPFAM" id="SSF51064">
    <property type="entry name" value="Head domain of nucleotide exchange factor GrpE"/>
    <property type="match status" value="1"/>
</dbReference>
<sequence length="203" mass="23593">NQLNYFSNSKFTLKFKVFHHLENNKVIMPDKKTKKSPRKVSKDSGKFLKDKIKVLKNELLKQSEETQRISDKNIRLLAEFDNYKRRTQEERINLLKYGGKKLAKSILPILDDLHRTLEIGGKTKARTILEGIELIMSKLDKTLEEQGIVVFDSVGQDFDPELHEALMSEKSDKGDNVILREFEKGYKYDDKILRHAKVVVSKS</sequence>
<dbReference type="PROSITE" id="PS01071">
    <property type="entry name" value="GRPE"/>
    <property type="match status" value="1"/>
</dbReference>
<dbReference type="InterPro" id="IPR009012">
    <property type="entry name" value="GrpE_head"/>
</dbReference>
<dbReference type="SUPFAM" id="SSF58014">
    <property type="entry name" value="Coiled-coil domain of nucleotide exchange factor GrpE"/>
    <property type="match status" value="1"/>
</dbReference>
<dbReference type="GO" id="GO:0000774">
    <property type="term" value="F:adenyl-nucleotide exchange factor activity"/>
    <property type="evidence" value="ECO:0007669"/>
    <property type="project" value="InterPro"/>
</dbReference>
<name>A0A382TUC5_9ZZZZ</name>
<feature type="non-terminal residue" evidence="3">
    <location>
        <position position="1"/>
    </location>
</feature>
<gene>
    <name evidence="3" type="ORF">METZ01_LOCUS378457</name>
</gene>
<dbReference type="CDD" id="cd00446">
    <property type="entry name" value="GrpE"/>
    <property type="match status" value="1"/>
</dbReference>
<comment type="similarity">
    <text evidence="1">Belongs to the GrpE family.</text>
</comment>
<accession>A0A382TUC5</accession>
<dbReference type="InterPro" id="IPR013805">
    <property type="entry name" value="GrpE_CC"/>
</dbReference>
<evidence type="ECO:0000313" key="3">
    <source>
        <dbReference type="EMBL" id="SVD25603.1"/>
    </source>
</evidence>
<dbReference type="Gene3D" id="2.30.22.10">
    <property type="entry name" value="Head domain of nucleotide exchange factor GrpE"/>
    <property type="match status" value="1"/>
</dbReference>
<dbReference type="PANTHER" id="PTHR21237">
    <property type="entry name" value="GRPE PROTEIN"/>
    <property type="match status" value="1"/>
</dbReference>
<dbReference type="GO" id="GO:0006457">
    <property type="term" value="P:protein folding"/>
    <property type="evidence" value="ECO:0007669"/>
    <property type="project" value="InterPro"/>
</dbReference>
<dbReference type="GO" id="GO:0042803">
    <property type="term" value="F:protein homodimerization activity"/>
    <property type="evidence" value="ECO:0007669"/>
    <property type="project" value="InterPro"/>
</dbReference>
<evidence type="ECO:0000256" key="1">
    <source>
        <dbReference type="ARBA" id="ARBA00009054"/>
    </source>
</evidence>
<evidence type="ECO:0008006" key="4">
    <source>
        <dbReference type="Google" id="ProtNLM"/>
    </source>
</evidence>
<dbReference type="AlphaFoldDB" id="A0A382TUC5"/>
<dbReference type="InterPro" id="IPR000740">
    <property type="entry name" value="GrpE"/>
</dbReference>
<keyword evidence="2" id="KW-0143">Chaperone</keyword>
<organism evidence="3">
    <name type="scientific">marine metagenome</name>
    <dbReference type="NCBI Taxonomy" id="408172"/>
    <lineage>
        <taxon>unclassified sequences</taxon>
        <taxon>metagenomes</taxon>
        <taxon>ecological metagenomes</taxon>
    </lineage>
</organism>
<dbReference type="Gene3D" id="3.90.20.20">
    <property type="match status" value="1"/>
</dbReference>
<evidence type="ECO:0000256" key="2">
    <source>
        <dbReference type="ARBA" id="ARBA00023186"/>
    </source>
</evidence>
<protein>
    <recommendedName>
        <fullName evidence="4">Nucleotide exchange factor GrpE</fullName>
    </recommendedName>
</protein>
<dbReference type="PANTHER" id="PTHR21237:SF23">
    <property type="entry name" value="GRPE PROTEIN HOMOLOG, MITOCHONDRIAL"/>
    <property type="match status" value="1"/>
</dbReference>
<dbReference type="GO" id="GO:0051082">
    <property type="term" value="F:unfolded protein binding"/>
    <property type="evidence" value="ECO:0007669"/>
    <property type="project" value="TreeGrafter"/>
</dbReference>
<reference evidence="3" key="1">
    <citation type="submission" date="2018-05" db="EMBL/GenBank/DDBJ databases">
        <authorList>
            <person name="Lanie J.A."/>
            <person name="Ng W.-L."/>
            <person name="Kazmierczak K.M."/>
            <person name="Andrzejewski T.M."/>
            <person name="Davidsen T.M."/>
            <person name="Wayne K.J."/>
            <person name="Tettelin H."/>
            <person name="Glass J.I."/>
            <person name="Rusch D."/>
            <person name="Podicherti R."/>
            <person name="Tsui H.-C.T."/>
            <person name="Winkler M.E."/>
        </authorList>
    </citation>
    <scope>NUCLEOTIDE SEQUENCE</scope>
</reference>